<evidence type="ECO:0000256" key="3">
    <source>
        <dbReference type="ARBA" id="ARBA00022741"/>
    </source>
</evidence>
<dbReference type="Gene3D" id="3.30.300.30">
    <property type="match status" value="1"/>
</dbReference>
<evidence type="ECO:0000256" key="7">
    <source>
        <dbReference type="ARBA" id="ARBA00048666"/>
    </source>
</evidence>
<evidence type="ECO:0000256" key="1">
    <source>
        <dbReference type="ARBA" id="ARBA00006432"/>
    </source>
</evidence>
<dbReference type="Gene3D" id="3.40.50.12780">
    <property type="entry name" value="N-terminal domain of ligase-like"/>
    <property type="match status" value="1"/>
</dbReference>
<evidence type="ECO:0000256" key="6">
    <source>
        <dbReference type="ARBA" id="ARBA00041297"/>
    </source>
</evidence>
<dbReference type="KEGG" id="tpal:117654152"/>
<evidence type="ECO:0000313" key="11">
    <source>
        <dbReference type="RefSeq" id="XP_034256250.1"/>
    </source>
</evidence>
<dbReference type="InterPro" id="IPR020845">
    <property type="entry name" value="AMP-binding_CS"/>
</dbReference>
<keyword evidence="8" id="KW-1133">Transmembrane helix</keyword>
<keyword evidence="4" id="KW-0067">ATP-binding</keyword>
<dbReference type="GO" id="GO:0004467">
    <property type="term" value="F:long-chain fatty acid-CoA ligase activity"/>
    <property type="evidence" value="ECO:0007669"/>
    <property type="project" value="TreeGrafter"/>
</dbReference>
<dbReference type="GO" id="GO:0005524">
    <property type="term" value="F:ATP binding"/>
    <property type="evidence" value="ECO:0007669"/>
    <property type="project" value="UniProtKB-KW"/>
</dbReference>
<reference evidence="11" key="1">
    <citation type="submission" date="2025-08" db="UniProtKB">
        <authorList>
            <consortium name="RefSeq"/>
        </authorList>
    </citation>
    <scope>IDENTIFICATION</scope>
    <source>
        <tissue evidence="11">Total insect</tissue>
    </source>
</reference>
<accession>A0A6P9AFK2</accession>
<gene>
    <name evidence="11" type="primary">LOC117654152</name>
</gene>
<dbReference type="GO" id="GO:0005324">
    <property type="term" value="F:long-chain fatty acid transmembrane transporter activity"/>
    <property type="evidence" value="ECO:0007669"/>
    <property type="project" value="TreeGrafter"/>
</dbReference>
<keyword evidence="8" id="KW-0812">Transmembrane</keyword>
<dbReference type="GO" id="GO:0005789">
    <property type="term" value="C:endoplasmic reticulum membrane"/>
    <property type="evidence" value="ECO:0007669"/>
    <property type="project" value="TreeGrafter"/>
</dbReference>
<evidence type="ECO:0000256" key="8">
    <source>
        <dbReference type="SAM" id="Phobius"/>
    </source>
</evidence>
<dbReference type="GO" id="GO:0044539">
    <property type="term" value="P:long-chain fatty acid import into cell"/>
    <property type="evidence" value="ECO:0007669"/>
    <property type="project" value="TreeGrafter"/>
</dbReference>
<comment type="similarity">
    <text evidence="1">Belongs to the ATP-dependent AMP-binding enzyme family.</text>
</comment>
<dbReference type="GeneID" id="117654152"/>
<evidence type="ECO:0000313" key="10">
    <source>
        <dbReference type="Proteomes" id="UP000515158"/>
    </source>
</evidence>
<proteinExistence type="inferred from homology"/>
<dbReference type="InParanoid" id="A0A6P9AFK2"/>
<dbReference type="AlphaFoldDB" id="A0A6P9AFK2"/>
<feature type="transmembrane region" description="Helical" evidence="8">
    <location>
        <begin position="7"/>
        <end position="25"/>
    </location>
</feature>
<feature type="domain" description="AMP-dependent synthetase/ligase" evidence="9">
    <location>
        <begin position="93"/>
        <end position="449"/>
    </location>
</feature>
<dbReference type="Pfam" id="PF00501">
    <property type="entry name" value="AMP-binding"/>
    <property type="match status" value="1"/>
</dbReference>
<comment type="catalytic activity">
    <reaction evidence="7">
        <text>tetracosanoate + ATP + CoA = tetracosanoyl-CoA + AMP + diphosphate</text>
        <dbReference type="Rhea" id="RHEA:33639"/>
        <dbReference type="ChEBI" id="CHEBI:30616"/>
        <dbReference type="ChEBI" id="CHEBI:31014"/>
        <dbReference type="ChEBI" id="CHEBI:33019"/>
        <dbReference type="ChEBI" id="CHEBI:57287"/>
        <dbReference type="ChEBI" id="CHEBI:65052"/>
        <dbReference type="ChEBI" id="CHEBI:456215"/>
    </reaction>
    <physiologicalReaction direction="left-to-right" evidence="7">
        <dbReference type="Rhea" id="RHEA:33640"/>
    </physiologicalReaction>
</comment>
<evidence type="ECO:0000259" key="9">
    <source>
        <dbReference type="Pfam" id="PF00501"/>
    </source>
</evidence>
<evidence type="ECO:0000256" key="4">
    <source>
        <dbReference type="ARBA" id="ARBA00022840"/>
    </source>
</evidence>
<dbReference type="PROSITE" id="PS00455">
    <property type="entry name" value="AMP_BINDING"/>
    <property type="match status" value="1"/>
</dbReference>
<dbReference type="PANTHER" id="PTHR43107">
    <property type="entry name" value="LONG-CHAIN FATTY ACID TRANSPORT PROTEIN"/>
    <property type="match status" value="1"/>
</dbReference>
<feature type="transmembrane region" description="Helical" evidence="8">
    <location>
        <begin position="31"/>
        <end position="50"/>
    </location>
</feature>
<dbReference type="InterPro" id="IPR045851">
    <property type="entry name" value="AMP-bd_C_sf"/>
</dbReference>
<dbReference type="OrthoDB" id="288590at2759"/>
<dbReference type="PANTHER" id="PTHR43107:SF15">
    <property type="entry name" value="FATTY ACID TRANSPORT PROTEIN 3, ISOFORM A"/>
    <property type="match status" value="1"/>
</dbReference>
<dbReference type="SUPFAM" id="SSF56801">
    <property type="entry name" value="Acetyl-CoA synthetase-like"/>
    <property type="match status" value="1"/>
</dbReference>
<comment type="catalytic activity">
    <reaction evidence="5">
        <text>a very long-chain fatty acid + ATP + CoA = a very long-chain fatty acyl-CoA + AMP + diphosphate</text>
        <dbReference type="Rhea" id="RHEA:54536"/>
        <dbReference type="ChEBI" id="CHEBI:30616"/>
        <dbReference type="ChEBI" id="CHEBI:33019"/>
        <dbReference type="ChEBI" id="CHEBI:57287"/>
        <dbReference type="ChEBI" id="CHEBI:58950"/>
        <dbReference type="ChEBI" id="CHEBI:138261"/>
        <dbReference type="ChEBI" id="CHEBI:456215"/>
    </reaction>
    <physiologicalReaction direction="left-to-right" evidence="5">
        <dbReference type="Rhea" id="RHEA:54537"/>
    </physiologicalReaction>
</comment>
<sequence>MELLWQSKAAAAFVAVTVLGNWLVGPADAPVWIRLLVVLAAFLATVVLRHRRALLAAVKMLPRDYKMLRVYWKALRMARKFEASGATAVTAAEENARNWADKTCFKFEDRTWTYREVNEYSNRVARAFQALGVGHGDVVALIESNRIEYICVWLGLAKLGAVTALINRNLRDSPLTHTINVAKAKVVLFGVEYEDAVSEVRDNLPAVSRYLRLSDGVGCPPAADWFSDVVPMLDAQSVDNPVAARPPGPKDPLMYIYTSGTTGLPKAAVISHFRLQFWALGCMLQAGMTPGKDLLYCALPMYHAAAGAYACSLALIHGVPVAFAPKFSASKYWADCARHGATCAQYIGEICRFLVLAPASPHDRQHGVRALVGNGMSPGVWKSVQDKFGVKDVFEFYGSTEGNFMLTNLEGKIGSIGFMPCVLPRSLWPVDLVRVDEDSGELIRDDVSGLCLRCKPGEPGMIVGRIQDRFKTTEFRGYLDRKATDKKVGRDVFSQGDRYFLSGDVAVMDEYGYMYFKDRIGDTYRWKGENVSTAEVETVMTGVLLPFGVRELAAYGVRVPGHEGRPGMAALADPERRADLDVLAKQLSRKLPSYARPLFVRLCTSLPMTGTHKVSKVPLQKEGFDAVTNDDPIFVFDSRTTTYVPLTDAILADIKENRMRI</sequence>
<keyword evidence="8" id="KW-0472">Membrane</keyword>
<keyword evidence="10" id="KW-1185">Reference proteome</keyword>
<dbReference type="NCBIfam" id="NF006134">
    <property type="entry name" value="PRK08279.1"/>
    <property type="match status" value="1"/>
</dbReference>
<organism evidence="11">
    <name type="scientific">Thrips palmi</name>
    <name type="common">Melon thrips</name>
    <dbReference type="NCBI Taxonomy" id="161013"/>
    <lineage>
        <taxon>Eukaryota</taxon>
        <taxon>Metazoa</taxon>
        <taxon>Ecdysozoa</taxon>
        <taxon>Arthropoda</taxon>
        <taxon>Hexapoda</taxon>
        <taxon>Insecta</taxon>
        <taxon>Pterygota</taxon>
        <taxon>Neoptera</taxon>
        <taxon>Paraneoptera</taxon>
        <taxon>Thysanoptera</taxon>
        <taxon>Terebrantia</taxon>
        <taxon>Thripoidea</taxon>
        <taxon>Thripidae</taxon>
        <taxon>Thrips</taxon>
    </lineage>
</organism>
<name>A0A6P9AFK2_THRPL</name>
<keyword evidence="2" id="KW-0436">Ligase</keyword>
<evidence type="ECO:0000256" key="5">
    <source>
        <dbReference type="ARBA" id="ARBA00036527"/>
    </source>
</evidence>
<dbReference type="InterPro" id="IPR042099">
    <property type="entry name" value="ANL_N_sf"/>
</dbReference>
<keyword evidence="3" id="KW-0547">Nucleotide-binding</keyword>
<evidence type="ECO:0000256" key="2">
    <source>
        <dbReference type="ARBA" id="ARBA00022598"/>
    </source>
</evidence>
<dbReference type="GO" id="GO:0005886">
    <property type="term" value="C:plasma membrane"/>
    <property type="evidence" value="ECO:0007669"/>
    <property type="project" value="TreeGrafter"/>
</dbReference>
<dbReference type="RefSeq" id="XP_034256250.1">
    <property type="nucleotide sequence ID" value="XM_034400359.1"/>
</dbReference>
<dbReference type="Proteomes" id="UP000515158">
    <property type="component" value="Unplaced"/>
</dbReference>
<protein>
    <recommendedName>
        <fullName evidence="6">Long-chain-fatty-acid--CoA ligase</fullName>
    </recommendedName>
</protein>
<dbReference type="InterPro" id="IPR000873">
    <property type="entry name" value="AMP-dep_synth/lig_dom"/>
</dbReference>
<dbReference type="FunFam" id="3.30.300.30:FF:000020">
    <property type="entry name" value="Long-chain fatty acid transporter"/>
    <property type="match status" value="1"/>
</dbReference>